<accession>A0A371FMZ1</accession>
<proteinExistence type="predicted"/>
<name>A0A371FMZ1_MUCPR</name>
<feature type="non-terminal residue" evidence="1">
    <location>
        <position position="1"/>
    </location>
</feature>
<protein>
    <submittedName>
        <fullName evidence="1">Uncharacterized protein</fullName>
    </submittedName>
</protein>
<comment type="caution">
    <text evidence="1">The sequence shown here is derived from an EMBL/GenBank/DDBJ whole genome shotgun (WGS) entry which is preliminary data.</text>
</comment>
<dbReference type="Proteomes" id="UP000257109">
    <property type="component" value="Unassembled WGS sequence"/>
</dbReference>
<dbReference type="EMBL" id="QJKJ01008464">
    <property type="protein sequence ID" value="RDX79684.1"/>
    <property type="molecule type" value="Genomic_DNA"/>
</dbReference>
<reference evidence="1" key="1">
    <citation type="submission" date="2018-05" db="EMBL/GenBank/DDBJ databases">
        <title>Draft genome of Mucuna pruriens seed.</title>
        <authorList>
            <person name="Nnadi N.E."/>
            <person name="Vos R."/>
            <person name="Hasami M.H."/>
            <person name="Devisetty U.K."/>
            <person name="Aguiy J.C."/>
        </authorList>
    </citation>
    <scope>NUCLEOTIDE SEQUENCE [LARGE SCALE GENOMIC DNA]</scope>
    <source>
        <strain evidence="1">JCA_2017</strain>
    </source>
</reference>
<organism evidence="1 2">
    <name type="scientific">Mucuna pruriens</name>
    <name type="common">Velvet bean</name>
    <name type="synonym">Dolichos pruriens</name>
    <dbReference type="NCBI Taxonomy" id="157652"/>
    <lineage>
        <taxon>Eukaryota</taxon>
        <taxon>Viridiplantae</taxon>
        <taxon>Streptophyta</taxon>
        <taxon>Embryophyta</taxon>
        <taxon>Tracheophyta</taxon>
        <taxon>Spermatophyta</taxon>
        <taxon>Magnoliopsida</taxon>
        <taxon>eudicotyledons</taxon>
        <taxon>Gunneridae</taxon>
        <taxon>Pentapetalae</taxon>
        <taxon>rosids</taxon>
        <taxon>fabids</taxon>
        <taxon>Fabales</taxon>
        <taxon>Fabaceae</taxon>
        <taxon>Papilionoideae</taxon>
        <taxon>50 kb inversion clade</taxon>
        <taxon>NPAAA clade</taxon>
        <taxon>indigoferoid/millettioid clade</taxon>
        <taxon>Phaseoleae</taxon>
        <taxon>Mucuna</taxon>
    </lineage>
</organism>
<gene>
    <name evidence="1" type="ORF">CR513_39866</name>
</gene>
<evidence type="ECO:0000313" key="2">
    <source>
        <dbReference type="Proteomes" id="UP000257109"/>
    </source>
</evidence>
<dbReference type="OrthoDB" id="1427857at2759"/>
<evidence type="ECO:0000313" key="1">
    <source>
        <dbReference type="EMBL" id="RDX79684.1"/>
    </source>
</evidence>
<sequence>MSNKKKLESFEVVNLTKECPTLATHFENALCDLGANINIMSYFVLRNLACRNPNLLTFLYNQSTESLPTHST</sequence>
<keyword evidence="2" id="KW-1185">Reference proteome</keyword>
<dbReference type="AlphaFoldDB" id="A0A371FMZ1"/>